<comment type="caution">
    <text evidence="1">The sequence shown here is derived from an EMBL/GenBank/DDBJ whole genome shotgun (WGS) entry which is preliminary data.</text>
</comment>
<dbReference type="AlphaFoldDB" id="A0AAE0ECJ7"/>
<evidence type="ECO:0000313" key="2">
    <source>
        <dbReference type="Proteomes" id="UP001281410"/>
    </source>
</evidence>
<protein>
    <submittedName>
        <fullName evidence="1">Uncharacterized protein</fullName>
    </submittedName>
</protein>
<keyword evidence="2" id="KW-1185">Reference proteome</keyword>
<dbReference type="EMBL" id="JANJYJ010000003">
    <property type="protein sequence ID" value="KAK3223104.1"/>
    <property type="molecule type" value="Genomic_DNA"/>
</dbReference>
<gene>
    <name evidence="1" type="ORF">Dsin_010129</name>
</gene>
<reference evidence="1" key="1">
    <citation type="journal article" date="2023" name="Plant J.">
        <title>Genome sequences and population genomics provide insights into the demographic history, inbreeding, and mutation load of two 'living fossil' tree species of Dipteronia.</title>
        <authorList>
            <person name="Feng Y."/>
            <person name="Comes H.P."/>
            <person name="Chen J."/>
            <person name="Zhu S."/>
            <person name="Lu R."/>
            <person name="Zhang X."/>
            <person name="Li P."/>
            <person name="Qiu J."/>
            <person name="Olsen K.M."/>
            <person name="Qiu Y."/>
        </authorList>
    </citation>
    <scope>NUCLEOTIDE SEQUENCE</scope>
    <source>
        <strain evidence="1">NBL</strain>
    </source>
</reference>
<proteinExistence type="predicted"/>
<organism evidence="1 2">
    <name type="scientific">Dipteronia sinensis</name>
    <dbReference type="NCBI Taxonomy" id="43782"/>
    <lineage>
        <taxon>Eukaryota</taxon>
        <taxon>Viridiplantae</taxon>
        <taxon>Streptophyta</taxon>
        <taxon>Embryophyta</taxon>
        <taxon>Tracheophyta</taxon>
        <taxon>Spermatophyta</taxon>
        <taxon>Magnoliopsida</taxon>
        <taxon>eudicotyledons</taxon>
        <taxon>Gunneridae</taxon>
        <taxon>Pentapetalae</taxon>
        <taxon>rosids</taxon>
        <taxon>malvids</taxon>
        <taxon>Sapindales</taxon>
        <taxon>Sapindaceae</taxon>
        <taxon>Hippocastanoideae</taxon>
        <taxon>Acereae</taxon>
        <taxon>Dipteronia</taxon>
    </lineage>
</organism>
<evidence type="ECO:0000313" key="1">
    <source>
        <dbReference type="EMBL" id="KAK3223104.1"/>
    </source>
</evidence>
<dbReference type="Proteomes" id="UP001281410">
    <property type="component" value="Unassembled WGS sequence"/>
</dbReference>
<name>A0AAE0ECJ7_9ROSI</name>
<accession>A0AAE0ECJ7</accession>
<sequence length="73" mass="8314">MCSIECWVDIECRQSYNVANPGVVTGSALTNQGLTRLSRTMEWVDTWDVEHMAINEKSELLSYQVQGSRMCEL</sequence>